<dbReference type="EMBL" id="BTSX01000003">
    <property type="protein sequence ID" value="GMS87548.1"/>
    <property type="molecule type" value="Genomic_DNA"/>
</dbReference>
<dbReference type="Proteomes" id="UP001432027">
    <property type="component" value="Unassembled WGS sequence"/>
</dbReference>
<dbReference type="AlphaFoldDB" id="A0AAV5SZX9"/>
<name>A0AAV5SZX9_9BILA</name>
<gene>
    <name evidence="2" type="ORF">PENTCL1PPCAC_9723</name>
</gene>
<accession>A0AAV5SZX9</accession>
<comment type="caution">
    <text evidence="2">The sequence shown here is derived from an EMBL/GenBank/DDBJ whole genome shotgun (WGS) entry which is preliminary data.</text>
</comment>
<evidence type="ECO:0008006" key="4">
    <source>
        <dbReference type="Google" id="ProtNLM"/>
    </source>
</evidence>
<proteinExistence type="predicted"/>
<sequence>ASIDMFASWLLFSISIVVCHCGSCEDWREEDSSNHECRSCRDMTIDDLTNCPEGGTCDEKEPLRARVLTASDPCTCQTLRCANKGWRLAVNQTLVDKVRCKEGQWFTTGGLIASSFVCAMPTDPGIPATPKPLICPKLEPADIGKCNAETASTKCFALPVIEEPTIKCPNSPPNNLYYETATDDERTTELKCDAASMKWHNADGNPVDVVRVACQDKR</sequence>
<feature type="signal peptide" evidence="1">
    <location>
        <begin position="1"/>
        <end position="19"/>
    </location>
</feature>
<organism evidence="2 3">
    <name type="scientific">Pristionchus entomophagus</name>
    <dbReference type="NCBI Taxonomy" id="358040"/>
    <lineage>
        <taxon>Eukaryota</taxon>
        <taxon>Metazoa</taxon>
        <taxon>Ecdysozoa</taxon>
        <taxon>Nematoda</taxon>
        <taxon>Chromadorea</taxon>
        <taxon>Rhabditida</taxon>
        <taxon>Rhabditina</taxon>
        <taxon>Diplogasteromorpha</taxon>
        <taxon>Diplogasteroidea</taxon>
        <taxon>Neodiplogasteridae</taxon>
        <taxon>Pristionchus</taxon>
    </lineage>
</organism>
<evidence type="ECO:0000313" key="2">
    <source>
        <dbReference type="EMBL" id="GMS87548.1"/>
    </source>
</evidence>
<reference evidence="2" key="1">
    <citation type="submission" date="2023-10" db="EMBL/GenBank/DDBJ databases">
        <title>Genome assembly of Pristionchus species.</title>
        <authorList>
            <person name="Yoshida K."/>
            <person name="Sommer R.J."/>
        </authorList>
    </citation>
    <scope>NUCLEOTIDE SEQUENCE</scope>
    <source>
        <strain evidence="2">RS0144</strain>
    </source>
</reference>
<feature type="chain" id="PRO_5043988928" description="C6 domain-containing protein" evidence="1">
    <location>
        <begin position="20"/>
        <end position="218"/>
    </location>
</feature>
<evidence type="ECO:0000313" key="3">
    <source>
        <dbReference type="Proteomes" id="UP001432027"/>
    </source>
</evidence>
<feature type="non-terminal residue" evidence="2">
    <location>
        <position position="1"/>
    </location>
</feature>
<protein>
    <recommendedName>
        <fullName evidence="4">C6 domain-containing protein</fullName>
    </recommendedName>
</protein>
<keyword evidence="1" id="KW-0732">Signal</keyword>
<keyword evidence="3" id="KW-1185">Reference proteome</keyword>
<evidence type="ECO:0000256" key="1">
    <source>
        <dbReference type="SAM" id="SignalP"/>
    </source>
</evidence>